<reference evidence="5" key="1">
    <citation type="submission" date="2017-12" db="EMBL/GenBank/DDBJ databases">
        <authorList>
            <person name="Barbosa P."/>
            <person name="Usie A."/>
            <person name="Ramos A.M."/>
        </authorList>
    </citation>
    <scope>NUCLEOTIDE SEQUENCE</scope>
    <source>
        <strain evidence="5">HL8</strain>
        <tissue evidence="5">Leaves</tissue>
    </source>
</reference>
<evidence type="ECO:0000256" key="2">
    <source>
        <dbReference type="SAM" id="SignalP"/>
    </source>
</evidence>
<dbReference type="InterPro" id="IPR003137">
    <property type="entry name" value="PA_domain"/>
</dbReference>
<sequence>MLKTATTIFLGLATSFTFLLISPPPPKSFYHSLYISSLSDNTSISHHLHTLTRRPHVAGSEANAEAAVYVLSIFTSSNIKSHIASYEVSLTYPSSRSLTLIPPPPETPTTFNLRQEIYDGDPYADVADEVQPTFHAYAKSGTVSGLVVYVNYGRIVDYLTLKKMGVNVSGTIVLATYGEIYRGNIVKNAYEEGAIGALLYTDRKDYGGGGGDTRWFPDEKWMPPSGVQVGTVYNGIGDPTTPGWASTGDCERLSEEEVEEGGDVPLIPSLPISGADGETILRSVGGDVAHEDWQGSIDAPTYRVGPGPGFINLSYTGNQIIETIQNVIGIIEGAEEPDRFVILGNHRDAWTFGAVDPNSGTAALLEVGSTEWVEENREMLASRAVAYLNVDCGVAGPVFHASATPQLDELLKRATQQVQDPENSSQTIYDSWKFSPGYPVYHSMYDDFVWMENFGDPMFHRHVAVGSVWGLVALWLADEEFLPFNYLSYAKELQKSTKDLKDEISETDISLNPLFKSIEELHKAATTMNNQRKEIMEGKGWTSMWNKDHLKVRELNDRLMMAERAFTDQDGLFGRSWYKHLEAQHCNLDNP</sequence>
<protein>
    <submittedName>
        <fullName evidence="5">Glutamate carboxypeptidase lamp1</fullName>
    </submittedName>
</protein>
<reference evidence="5" key="2">
    <citation type="journal article" date="2018" name="Sci. Data">
        <title>The draft genome sequence of cork oak.</title>
        <authorList>
            <person name="Ramos A.M."/>
            <person name="Usie A."/>
            <person name="Barbosa P."/>
            <person name="Barros P.M."/>
            <person name="Capote T."/>
            <person name="Chaves I."/>
            <person name="Simoes F."/>
            <person name="Abreu I."/>
            <person name="Carrasquinho I."/>
            <person name="Faro C."/>
            <person name="Guimaraes J.B."/>
            <person name="Mendonca D."/>
            <person name="Nobrega F."/>
            <person name="Rodrigues L."/>
            <person name="Saibo N.J.M."/>
            <person name="Varela M.C."/>
            <person name="Egas C."/>
            <person name="Matos J."/>
            <person name="Miguel C.M."/>
            <person name="Oliveira M.M."/>
            <person name="Ricardo C.P."/>
            <person name="Goncalves S."/>
        </authorList>
    </citation>
    <scope>NUCLEOTIDE SEQUENCE [LARGE SCALE GENOMIC DNA]</scope>
    <source>
        <strain evidence="5">HL8</strain>
    </source>
</reference>
<dbReference type="Gene3D" id="3.40.630.10">
    <property type="entry name" value="Zn peptidases"/>
    <property type="match status" value="3"/>
</dbReference>
<dbReference type="Pfam" id="PF04253">
    <property type="entry name" value="TFR_dimer"/>
    <property type="match status" value="1"/>
</dbReference>
<evidence type="ECO:0000259" key="3">
    <source>
        <dbReference type="Pfam" id="PF02225"/>
    </source>
</evidence>
<dbReference type="InterPro" id="IPR039373">
    <property type="entry name" value="Peptidase_M28B"/>
</dbReference>
<dbReference type="Gene3D" id="1.20.930.40">
    <property type="entry name" value="Transferrin receptor-like, dimerisation domain"/>
    <property type="match status" value="1"/>
</dbReference>
<dbReference type="Pfam" id="PF02225">
    <property type="entry name" value="PA"/>
    <property type="match status" value="1"/>
</dbReference>
<feature type="domain" description="Transferrin receptor-like dimerisation" evidence="4">
    <location>
        <begin position="509"/>
        <end position="581"/>
    </location>
</feature>
<dbReference type="InterPro" id="IPR046450">
    <property type="entry name" value="PA_dom_sf"/>
</dbReference>
<evidence type="ECO:0000259" key="4">
    <source>
        <dbReference type="Pfam" id="PF04253"/>
    </source>
</evidence>
<organism evidence="5">
    <name type="scientific">Quercus suber</name>
    <name type="common">Cork oak</name>
    <dbReference type="NCBI Taxonomy" id="58331"/>
    <lineage>
        <taxon>Eukaryota</taxon>
        <taxon>Viridiplantae</taxon>
        <taxon>Streptophyta</taxon>
        <taxon>Embryophyta</taxon>
        <taxon>Tracheophyta</taxon>
        <taxon>Spermatophyta</taxon>
        <taxon>Magnoliopsida</taxon>
        <taxon>eudicotyledons</taxon>
        <taxon>Gunneridae</taxon>
        <taxon>Pentapetalae</taxon>
        <taxon>rosids</taxon>
        <taxon>fabids</taxon>
        <taxon>Fagales</taxon>
        <taxon>Fagaceae</taxon>
        <taxon>Quercus</taxon>
    </lineage>
</organism>
<dbReference type="EMBL" id="PKMF04000007">
    <property type="protein sequence ID" value="KAK7860418.1"/>
    <property type="molecule type" value="Genomic_DNA"/>
</dbReference>
<keyword evidence="5" id="KW-0378">Hydrolase</keyword>
<dbReference type="InterPro" id="IPR007365">
    <property type="entry name" value="TFR-like_dimer_dom"/>
</dbReference>
<dbReference type="Gene3D" id="3.50.30.30">
    <property type="match status" value="1"/>
</dbReference>
<evidence type="ECO:0000256" key="1">
    <source>
        <dbReference type="ARBA" id="ARBA00023180"/>
    </source>
</evidence>
<dbReference type="SUPFAM" id="SSF52025">
    <property type="entry name" value="PA domain"/>
    <property type="match status" value="1"/>
</dbReference>
<dbReference type="CDD" id="cd02121">
    <property type="entry name" value="PA_GCPII_like"/>
    <property type="match status" value="1"/>
</dbReference>
<keyword evidence="1" id="KW-0325">Glycoprotein</keyword>
<proteinExistence type="predicted"/>
<feature type="domain" description="PA" evidence="3">
    <location>
        <begin position="150"/>
        <end position="229"/>
    </location>
</feature>
<name>A0AAW0M939_QUESU</name>
<dbReference type="SUPFAM" id="SSF47672">
    <property type="entry name" value="Transferrin receptor-like dimerisation domain"/>
    <property type="match status" value="1"/>
</dbReference>
<keyword evidence="5" id="KW-0121">Carboxypeptidase</keyword>
<dbReference type="GO" id="GO:0004180">
    <property type="term" value="F:carboxypeptidase activity"/>
    <property type="evidence" value="ECO:0007669"/>
    <property type="project" value="UniProtKB-KW"/>
</dbReference>
<dbReference type="InterPro" id="IPR036757">
    <property type="entry name" value="TFR-like_dimer_dom_sf"/>
</dbReference>
<feature type="chain" id="PRO_5043855588" evidence="2">
    <location>
        <begin position="16"/>
        <end position="591"/>
    </location>
</feature>
<dbReference type="PANTHER" id="PTHR10404:SF46">
    <property type="entry name" value="VACUOLAR PROTEIN SORTING-ASSOCIATED PROTEIN 70"/>
    <property type="match status" value="1"/>
</dbReference>
<keyword evidence="5" id="KW-0645">Protease</keyword>
<dbReference type="PANTHER" id="PTHR10404">
    <property type="entry name" value="N-ACETYLATED-ALPHA-LINKED ACIDIC DIPEPTIDASE"/>
    <property type="match status" value="1"/>
</dbReference>
<comment type="caution">
    <text evidence="5">The sequence shown here is derived from an EMBL/GenBank/DDBJ whole genome shotgun (WGS) entry which is preliminary data.</text>
</comment>
<reference evidence="5" key="3">
    <citation type="submission" date="2023-07" db="EMBL/GenBank/DDBJ databases">
        <title>An improved reference 1 genome and first organelle genomes of Quercus suber.</title>
        <authorList>
            <consortium name="Genosuber Consortium"/>
            <person name="Usie A."/>
            <person name="Serra O."/>
            <person name="Barros P."/>
        </authorList>
    </citation>
    <scope>NUCLEOTIDE SEQUENCE</scope>
    <source>
        <strain evidence="5">HL8</strain>
        <tissue evidence="5">Leaves</tissue>
    </source>
</reference>
<dbReference type="SUPFAM" id="SSF53187">
    <property type="entry name" value="Zn-dependent exopeptidases"/>
    <property type="match status" value="1"/>
</dbReference>
<accession>A0AAW0M939</accession>
<keyword evidence="2" id="KW-0732">Signal</keyword>
<evidence type="ECO:0000313" key="5">
    <source>
        <dbReference type="EMBL" id="KAK7860418.1"/>
    </source>
</evidence>
<dbReference type="AlphaFoldDB" id="A0AAW0M939"/>
<dbReference type="FunFam" id="3.50.30.30:FF:000008">
    <property type="entry name" value="Glutamate carboxypeptidase 2"/>
    <property type="match status" value="1"/>
</dbReference>
<gene>
    <name evidence="5" type="primary">LAMP1_1</name>
    <name evidence="5" type="ORF">CFP56_039706</name>
</gene>
<feature type="signal peptide" evidence="2">
    <location>
        <begin position="1"/>
        <end position="15"/>
    </location>
</feature>